<reference evidence="1 2" key="1">
    <citation type="submission" date="2014-03" db="EMBL/GenBank/DDBJ databases">
        <title>Draft genome of the hookworm Oesophagostomum dentatum.</title>
        <authorList>
            <person name="Mitreva M."/>
        </authorList>
    </citation>
    <scope>NUCLEOTIDE SEQUENCE [LARGE SCALE GENOMIC DNA]</scope>
    <source>
        <strain evidence="1 2">OD-Hann</strain>
    </source>
</reference>
<dbReference type="Proteomes" id="UP000053660">
    <property type="component" value="Unassembled WGS sequence"/>
</dbReference>
<gene>
    <name evidence="1" type="ORF">OESDEN_04980</name>
</gene>
<keyword evidence="2" id="KW-1185">Reference proteome</keyword>
<evidence type="ECO:0000313" key="2">
    <source>
        <dbReference type="Proteomes" id="UP000053660"/>
    </source>
</evidence>
<dbReference type="EMBL" id="KN550088">
    <property type="protein sequence ID" value="KHJ95079.1"/>
    <property type="molecule type" value="Genomic_DNA"/>
</dbReference>
<organism evidence="1 2">
    <name type="scientific">Oesophagostomum dentatum</name>
    <name type="common">Nodular worm</name>
    <dbReference type="NCBI Taxonomy" id="61180"/>
    <lineage>
        <taxon>Eukaryota</taxon>
        <taxon>Metazoa</taxon>
        <taxon>Ecdysozoa</taxon>
        <taxon>Nematoda</taxon>
        <taxon>Chromadorea</taxon>
        <taxon>Rhabditida</taxon>
        <taxon>Rhabditina</taxon>
        <taxon>Rhabditomorpha</taxon>
        <taxon>Strongyloidea</taxon>
        <taxon>Strongylidae</taxon>
        <taxon>Oesophagostomum</taxon>
    </lineage>
</organism>
<dbReference type="AlphaFoldDB" id="A0A0B1TCS6"/>
<dbReference type="OrthoDB" id="272977at2759"/>
<proteinExistence type="predicted"/>
<accession>A0A0B1TCS6</accession>
<evidence type="ECO:0000313" key="1">
    <source>
        <dbReference type="EMBL" id="KHJ95079.1"/>
    </source>
</evidence>
<sequence length="227" mass="25191">MIRDSSERLSEKIIDQIVDILVVDPFESYMFDLVQSVPEQRVMESEQCSRLSEKAKRARSLEPDESHLKLVVSVLAELGGGSLDIDRLMTLSETQIDKQALVSDHLDITSLAAKESINSKKALFRFDATAFASGISTTDPTMQAFCPFFVMELFVERVKAGLADRIENALRGTDNTRPRNSLNSKVLPSCERILELCQEVYGLIVSDTTKSLSEVDGVASRRKISAA</sequence>
<protein>
    <submittedName>
        <fullName evidence="1">Uncharacterized protein</fullName>
    </submittedName>
</protein>
<name>A0A0B1TCS6_OESDE</name>